<protein>
    <submittedName>
        <fullName evidence="7">ABC transporter permease</fullName>
    </submittedName>
</protein>
<name>A0ABQ2B766_9MICO</name>
<gene>
    <name evidence="7" type="ORF">GCM10007368_27110</name>
</gene>
<keyword evidence="3 5" id="KW-1133">Transmembrane helix</keyword>
<evidence type="ECO:0000256" key="5">
    <source>
        <dbReference type="SAM" id="Phobius"/>
    </source>
</evidence>
<reference evidence="8" key="1">
    <citation type="journal article" date="2019" name="Int. J. Syst. Evol. Microbiol.">
        <title>The Global Catalogue of Microorganisms (GCM) 10K type strain sequencing project: providing services to taxonomists for standard genome sequencing and annotation.</title>
        <authorList>
            <consortium name="The Broad Institute Genomics Platform"/>
            <consortium name="The Broad Institute Genome Sequencing Center for Infectious Disease"/>
            <person name="Wu L."/>
            <person name="Ma J."/>
        </authorList>
    </citation>
    <scope>NUCLEOTIDE SEQUENCE [LARGE SCALE GENOMIC DNA]</scope>
    <source>
        <strain evidence="8">CCM 8653</strain>
    </source>
</reference>
<evidence type="ECO:0000256" key="2">
    <source>
        <dbReference type="ARBA" id="ARBA00022692"/>
    </source>
</evidence>
<comment type="caution">
    <text evidence="7">The sequence shown here is derived from an EMBL/GenBank/DDBJ whole genome shotgun (WGS) entry which is preliminary data.</text>
</comment>
<accession>A0ABQ2B766</accession>
<keyword evidence="2 5" id="KW-0812">Transmembrane</keyword>
<comment type="subcellular location">
    <subcellularLocation>
        <location evidence="1">Membrane</location>
        <topology evidence="1">Multi-pass membrane protein</topology>
    </subcellularLocation>
</comment>
<feature type="transmembrane region" description="Helical" evidence="5">
    <location>
        <begin position="86"/>
        <end position="112"/>
    </location>
</feature>
<keyword evidence="8" id="KW-1185">Reference proteome</keyword>
<feature type="transmembrane region" description="Helical" evidence="5">
    <location>
        <begin position="209"/>
        <end position="230"/>
    </location>
</feature>
<dbReference type="InterPro" id="IPR013525">
    <property type="entry name" value="ABC2_TM"/>
</dbReference>
<dbReference type="PANTHER" id="PTHR37305">
    <property type="entry name" value="INTEGRAL MEMBRANE PROTEIN-RELATED"/>
    <property type="match status" value="1"/>
</dbReference>
<feature type="transmembrane region" description="Helical" evidence="5">
    <location>
        <begin position="179"/>
        <end position="202"/>
    </location>
</feature>
<feature type="transmembrane region" description="Helical" evidence="5">
    <location>
        <begin position="133"/>
        <end position="159"/>
    </location>
</feature>
<evidence type="ECO:0000256" key="4">
    <source>
        <dbReference type="ARBA" id="ARBA00023136"/>
    </source>
</evidence>
<dbReference type="Pfam" id="PF12698">
    <property type="entry name" value="ABC2_membrane_3"/>
    <property type="match status" value="1"/>
</dbReference>
<sequence>MTAATPTTSAATPPAVVVHRVTFARVLRAEWIKFRTLRSTVWTVVITALVMIGFALMMASLMRLAADTPEMAEGMNNDPGFQSLGMSGTTVITLGYSFAQLAVAVLAALIVTNEYSTGMIRSTFAAVPKRLPALWAKLVVIVLTTVVVIALALGVAYLVTLPILDAANLTVDLSDPEQVRALGGCVLYLATVAAFSLAVGALMRHSAGAIFTLVAIFFVLPIIFSIVVAASDAAWTDWVNKLLPSVAGERIISTGPSSDVLLDPWVGYSVLAGYTVVLLVAAAVTLKRRDA</sequence>
<evidence type="ECO:0000313" key="8">
    <source>
        <dbReference type="Proteomes" id="UP000632535"/>
    </source>
</evidence>
<dbReference type="Proteomes" id="UP000632535">
    <property type="component" value="Unassembled WGS sequence"/>
</dbReference>
<dbReference type="PANTHER" id="PTHR37305:SF1">
    <property type="entry name" value="MEMBRANE PROTEIN"/>
    <property type="match status" value="1"/>
</dbReference>
<feature type="transmembrane region" description="Helical" evidence="5">
    <location>
        <begin position="41"/>
        <end position="66"/>
    </location>
</feature>
<proteinExistence type="predicted"/>
<evidence type="ECO:0000259" key="6">
    <source>
        <dbReference type="Pfam" id="PF12698"/>
    </source>
</evidence>
<evidence type="ECO:0000256" key="1">
    <source>
        <dbReference type="ARBA" id="ARBA00004141"/>
    </source>
</evidence>
<dbReference type="EMBL" id="BMDG01000009">
    <property type="protein sequence ID" value="GGI09623.1"/>
    <property type="molecule type" value="Genomic_DNA"/>
</dbReference>
<organism evidence="7 8">
    <name type="scientific">Isoptericola cucumis</name>
    <dbReference type="NCBI Taxonomy" id="1776856"/>
    <lineage>
        <taxon>Bacteria</taxon>
        <taxon>Bacillati</taxon>
        <taxon>Actinomycetota</taxon>
        <taxon>Actinomycetes</taxon>
        <taxon>Micrococcales</taxon>
        <taxon>Promicromonosporaceae</taxon>
        <taxon>Isoptericola</taxon>
    </lineage>
</organism>
<feature type="domain" description="ABC-2 type transporter transmembrane" evidence="6">
    <location>
        <begin position="81"/>
        <end position="283"/>
    </location>
</feature>
<evidence type="ECO:0000256" key="3">
    <source>
        <dbReference type="ARBA" id="ARBA00022989"/>
    </source>
</evidence>
<keyword evidence="4 5" id="KW-0472">Membrane</keyword>
<dbReference type="RefSeq" id="WP_188524254.1">
    <property type="nucleotide sequence ID" value="NZ_BMDG01000009.1"/>
</dbReference>
<evidence type="ECO:0000313" key="7">
    <source>
        <dbReference type="EMBL" id="GGI09623.1"/>
    </source>
</evidence>
<feature type="transmembrane region" description="Helical" evidence="5">
    <location>
        <begin position="265"/>
        <end position="286"/>
    </location>
</feature>